<keyword evidence="4" id="KW-1185">Reference proteome</keyword>
<feature type="transmembrane region" description="Helical" evidence="2">
    <location>
        <begin position="123"/>
        <end position="145"/>
    </location>
</feature>
<keyword evidence="2" id="KW-0812">Transmembrane</keyword>
<keyword evidence="2" id="KW-0472">Membrane</keyword>
<evidence type="ECO:0000256" key="2">
    <source>
        <dbReference type="SAM" id="Phobius"/>
    </source>
</evidence>
<dbReference type="RefSeq" id="WP_337697136.1">
    <property type="nucleotide sequence ID" value="NZ_JBBEGN010000014.1"/>
</dbReference>
<feature type="region of interest" description="Disordered" evidence="1">
    <location>
        <begin position="1"/>
        <end position="21"/>
    </location>
</feature>
<keyword evidence="2" id="KW-1133">Transmembrane helix</keyword>
<name>A0ABU8MTB2_9PSEU</name>
<proteinExistence type="predicted"/>
<gene>
    <name evidence="3" type="ORF">WCD74_22560</name>
</gene>
<protein>
    <submittedName>
        <fullName evidence="3">Uncharacterized protein</fullName>
    </submittedName>
</protein>
<dbReference type="PRINTS" id="PR01217">
    <property type="entry name" value="PRICHEXTENSN"/>
</dbReference>
<accession>A0ABU8MTB2</accession>
<evidence type="ECO:0000313" key="3">
    <source>
        <dbReference type="EMBL" id="MEJ2870565.1"/>
    </source>
</evidence>
<organism evidence="3 4">
    <name type="scientific">Actinomycetospora aurantiaca</name>
    <dbReference type="NCBI Taxonomy" id="3129233"/>
    <lineage>
        <taxon>Bacteria</taxon>
        <taxon>Bacillati</taxon>
        <taxon>Actinomycetota</taxon>
        <taxon>Actinomycetes</taxon>
        <taxon>Pseudonocardiales</taxon>
        <taxon>Pseudonocardiaceae</taxon>
        <taxon>Actinomycetospora</taxon>
    </lineage>
</organism>
<reference evidence="3 4" key="1">
    <citation type="submission" date="2024-03" db="EMBL/GenBank/DDBJ databases">
        <title>Actinomycetospora sp. OC33-EN08, a novel actinomycete isolated from wild orchid (Aerides multiflora).</title>
        <authorList>
            <person name="Suriyachadkun C."/>
        </authorList>
    </citation>
    <scope>NUCLEOTIDE SEQUENCE [LARGE SCALE GENOMIC DNA]</scope>
    <source>
        <strain evidence="3 4">OC33-EN08</strain>
    </source>
</reference>
<evidence type="ECO:0000256" key="1">
    <source>
        <dbReference type="SAM" id="MobiDB-lite"/>
    </source>
</evidence>
<comment type="caution">
    <text evidence="3">The sequence shown here is derived from an EMBL/GenBank/DDBJ whole genome shotgun (WGS) entry which is preliminary data.</text>
</comment>
<evidence type="ECO:0000313" key="4">
    <source>
        <dbReference type="Proteomes" id="UP001385809"/>
    </source>
</evidence>
<dbReference type="Proteomes" id="UP001385809">
    <property type="component" value="Unassembled WGS sequence"/>
</dbReference>
<sequence>MTVIAFPQPPARPAPSALDAPTVSVPVEDTVPIGPRPVPPVHRPVPAPGYGYPVPAAYPVPPMQTPYAPAGTGGVPVPWGPPSGPLPVARPVPPYPVPAHLVPPRPVPPRPGPAAPRRRPATALVMAVLLFVLLVGGGIAAYVGFSVGPAYSTGAVVGQ</sequence>
<dbReference type="EMBL" id="JBBEGN010000014">
    <property type="protein sequence ID" value="MEJ2870565.1"/>
    <property type="molecule type" value="Genomic_DNA"/>
</dbReference>